<protein>
    <submittedName>
        <fullName evidence="2">Uncharacterized protein</fullName>
    </submittedName>
</protein>
<reference evidence="2 3" key="1">
    <citation type="submission" date="2021-07" db="EMBL/GenBank/DDBJ databases">
        <title>The Aristolochia fimbriata genome: insights into angiosperm evolution, floral development and chemical biosynthesis.</title>
        <authorList>
            <person name="Jiao Y."/>
        </authorList>
    </citation>
    <scope>NUCLEOTIDE SEQUENCE [LARGE SCALE GENOMIC DNA]</scope>
    <source>
        <strain evidence="2">IBCAS-2021</strain>
        <tissue evidence="2">Leaf</tissue>
    </source>
</reference>
<gene>
    <name evidence="2" type="ORF">H6P81_017080</name>
</gene>
<proteinExistence type="predicted"/>
<dbReference type="AlphaFoldDB" id="A0AAV7E084"/>
<dbReference type="EMBL" id="JAINDJ010000007">
    <property type="protein sequence ID" value="KAG9441226.1"/>
    <property type="molecule type" value="Genomic_DNA"/>
</dbReference>
<feature type="region of interest" description="Disordered" evidence="1">
    <location>
        <begin position="53"/>
        <end position="99"/>
    </location>
</feature>
<comment type="caution">
    <text evidence="2">The sequence shown here is derived from an EMBL/GenBank/DDBJ whole genome shotgun (WGS) entry which is preliminary data.</text>
</comment>
<keyword evidence="3" id="KW-1185">Reference proteome</keyword>
<evidence type="ECO:0000313" key="2">
    <source>
        <dbReference type="EMBL" id="KAG9441226.1"/>
    </source>
</evidence>
<feature type="compositionally biased region" description="Basic and acidic residues" evidence="1">
    <location>
        <begin position="87"/>
        <end position="99"/>
    </location>
</feature>
<sequence length="99" mass="11114">MDRKPQQRDNLMSASHLSAYISASPCDTIQESIDPTNKVRGQAATILEVIRRSPSSNSSVLPHHRPTWPRAFSAHRQLGESSSSQQRFDESSPRRRESA</sequence>
<organism evidence="2 3">
    <name type="scientific">Aristolochia fimbriata</name>
    <name type="common">White veined hardy Dutchman's pipe vine</name>
    <dbReference type="NCBI Taxonomy" id="158543"/>
    <lineage>
        <taxon>Eukaryota</taxon>
        <taxon>Viridiplantae</taxon>
        <taxon>Streptophyta</taxon>
        <taxon>Embryophyta</taxon>
        <taxon>Tracheophyta</taxon>
        <taxon>Spermatophyta</taxon>
        <taxon>Magnoliopsida</taxon>
        <taxon>Magnoliidae</taxon>
        <taxon>Piperales</taxon>
        <taxon>Aristolochiaceae</taxon>
        <taxon>Aristolochia</taxon>
    </lineage>
</organism>
<evidence type="ECO:0000313" key="3">
    <source>
        <dbReference type="Proteomes" id="UP000825729"/>
    </source>
</evidence>
<dbReference type="Proteomes" id="UP000825729">
    <property type="component" value="Unassembled WGS sequence"/>
</dbReference>
<name>A0AAV7E084_ARIFI</name>
<accession>A0AAV7E084</accession>
<evidence type="ECO:0000256" key="1">
    <source>
        <dbReference type="SAM" id="MobiDB-lite"/>
    </source>
</evidence>